<evidence type="ECO:0000313" key="2">
    <source>
        <dbReference type="Proteomes" id="UP000027170"/>
    </source>
</evidence>
<organism evidence="1 2">
    <name type="scientific">Snodgrassella communis</name>
    <dbReference type="NCBI Taxonomy" id="2946699"/>
    <lineage>
        <taxon>Bacteria</taxon>
        <taxon>Pseudomonadati</taxon>
        <taxon>Pseudomonadota</taxon>
        <taxon>Betaproteobacteria</taxon>
        <taxon>Neisseriales</taxon>
        <taxon>Neisseriaceae</taxon>
        <taxon>Snodgrassella</taxon>
    </lineage>
</organism>
<proteinExistence type="predicted"/>
<dbReference type="AlphaFoldDB" id="A0A837AGT4"/>
<reference evidence="1 2" key="1">
    <citation type="submission" date="2014-03" db="EMBL/GenBank/DDBJ databases">
        <title>The genomes of two eusocial bee gut symbionts.</title>
        <authorList>
            <person name="Kwong W.K."/>
            <person name="Engel P."/>
            <person name="Koch H."/>
            <person name="Moran N.A."/>
        </authorList>
    </citation>
    <scope>NUCLEOTIDE SEQUENCE [LARGE SCALE GENOMIC DNA]</scope>
    <source>
        <strain evidence="2">wkB29</strain>
    </source>
</reference>
<sequence length="37" mass="4324">MVNNIDKTEIQLEQLTEISMRANQLFANIDQFAQDLQ</sequence>
<evidence type="ECO:0000313" key="1">
    <source>
        <dbReference type="EMBL" id="KDN14771.1"/>
    </source>
</evidence>
<dbReference type="EMBL" id="JFZV01000005">
    <property type="protein sequence ID" value="KDN14771.1"/>
    <property type="molecule type" value="Genomic_DNA"/>
</dbReference>
<gene>
    <name evidence="1" type="ORF">SALWKB29_1230</name>
</gene>
<comment type="caution">
    <text evidence="1">The sequence shown here is derived from an EMBL/GenBank/DDBJ whole genome shotgun (WGS) entry which is preliminary data.</text>
</comment>
<dbReference type="Proteomes" id="UP000027170">
    <property type="component" value="Unassembled WGS sequence"/>
</dbReference>
<name>A0A837AGT4_9NEIS</name>
<protein>
    <submittedName>
        <fullName evidence="1">Uncharacterized protein</fullName>
    </submittedName>
</protein>
<accession>A0A837AGT4</accession>
<keyword evidence="2" id="KW-1185">Reference proteome</keyword>